<gene>
    <name evidence="1" type="ORF">HPB51_027542</name>
</gene>
<sequence length="242" mass="26094">MIIRVFTTGDSTHVIFSASMYSLNPSHCPQLAAIDDKLMDSADSHKQCSEDDKSKCESTAPRNIVAADVTSQDCLEELLGVTERGGIPVSARIPADRGYSTGHLNGVEGDLADHRLLQGIESSVSEVSTVQGRNAVTLRFAGPVPPEHVSLIKMWCRVLPARPRSLQCMQCGRLGHATAICWHTKCCLHCGQSRASTESCAARAHSVNCGHNDAANTPTCRKWQEARKEATILASSSVPLSR</sequence>
<evidence type="ECO:0000313" key="1">
    <source>
        <dbReference type="EMBL" id="KAH7964222.1"/>
    </source>
</evidence>
<reference evidence="1" key="1">
    <citation type="journal article" date="2020" name="Cell">
        <title>Large-Scale Comparative Analyses of Tick Genomes Elucidate Their Genetic Diversity and Vector Capacities.</title>
        <authorList>
            <consortium name="Tick Genome and Microbiome Consortium (TIGMIC)"/>
            <person name="Jia N."/>
            <person name="Wang J."/>
            <person name="Shi W."/>
            <person name="Du L."/>
            <person name="Sun Y."/>
            <person name="Zhan W."/>
            <person name="Jiang J.F."/>
            <person name="Wang Q."/>
            <person name="Zhang B."/>
            <person name="Ji P."/>
            <person name="Bell-Sakyi L."/>
            <person name="Cui X.M."/>
            <person name="Yuan T.T."/>
            <person name="Jiang B.G."/>
            <person name="Yang W.F."/>
            <person name="Lam T.T."/>
            <person name="Chang Q.C."/>
            <person name="Ding S.J."/>
            <person name="Wang X.J."/>
            <person name="Zhu J.G."/>
            <person name="Ruan X.D."/>
            <person name="Zhao L."/>
            <person name="Wei J.T."/>
            <person name="Ye R.Z."/>
            <person name="Que T.C."/>
            <person name="Du C.H."/>
            <person name="Zhou Y.H."/>
            <person name="Cheng J.X."/>
            <person name="Dai P.F."/>
            <person name="Guo W.B."/>
            <person name="Han X.H."/>
            <person name="Huang E.J."/>
            <person name="Li L.F."/>
            <person name="Wei W."/>
            <person name="Gao Y.C."/>
            <person name="Liu J.Z."/>
            <person name="Shao H.Z."/>
            <person name="Wang X."/>
            <person name="Wang C.C."/>
            <person name="Yang T.C."/>
            <person name="Huo Q.B."/>
            <person name="Li W."/>
            <person name="Chen H.Y."/>
            <person name="Chen S.E."/>
            <person name="Zhou L.G."/>
            <person name="Ni X.B."/>
            <person name="Tian J.H."/>
            <person name="Sheng Y."/>
            <person name="Liu T."/>
            <person name="Pan Y.S."/>
            <person name="Xia L.Y."/>
            <person name="Li J."/>
            <person name="Zhao F."/>
            <person name="Cao W.C."/>
        </authorList>
    </citation>
    <scope>NUCLEOTIDE SEQUENCE</scope>
    <source>
        <strain evidence="1">Rmic-2018</strain>
    </source>
</reference>
<dbReference type="Proteomes" id="UP000821866">
    <property type="component" value="Unassembled WGS sequence"/>
</dbReference>
<reference evidence="1" key="2">
    <citation type="submission" date="2021-09" db="EMBL/GenBank/DDBJ databases">
        <authorList>
            <person name="Jia N."/>
            <person name="Wang J."/>
            <person name="Shi W."/>
            <person name="Du L."/>
            <person name="Sun Y."/>
            <person name="Zhan W."/>
            <person name="Jiang J."/>
            <person name="Wang Q."/>
            <person name="Zhang B."/>
            <person name="Ji P."/>
            <person name="Sakyi L.B."/>
            <person name="Cui X."/>
            <person name="Yuan T."/>
            <person name="Jiang B."/>
            <person name="Yang W."/>
            <person name="Lam T.T.-Y."/>
            <person name="Chang Q."/>
            <person name="Ding S."/>
            <person name="Wang X."/>
            <person name="Zhu J."/>
            <person name="Ruan X."/>
            <person name="Zhao L."/>
            <person name="Wei J."/>
            <person name="Que T."/>
            <person name="Du C."/>
            <person name="Cheng J."/>
            <person name="Dai P."/>
            <person name="Han X."/>
            <person name="Huang E."/>
            <person name="Gao Y."/>
            <person name="Liu J."/>
            <person name="Shao H."/>
            <person name="Ye R."/>
            <person name="Li L."/>
            <person name="Wei W."/>
            <person name="Wang X."/>
            <person name="Wang C."/>
            <person name="Huo Q."/>
            <person name="Li W."/>
            <person name="Guo W."/>
            <person name="Chen H."/>
            <person name="Chen S."/>
            <person name="Zhou L."/>
            <person name="Zhou L."/>
            <person name="Ni X."/>
            <person name="Tian J."/>
            <person name="Zhou Y."/>
            <person name="Sheng Y."/>
            <person name="Liu T."/>
            <person name="Pan Y."/>
            <person name="Xia L."/>
            <person name="Li J."/>
            <person name="Zhao F."/>
            <person name="Cao W."/>
        </authorList>
    </citation>
    <scope>NUCLEOTIDE SEQUENCE</scope>
    <source>
        <strain evidence="1">Rmic-2018</strain>
        <tissue evidence="1">Larvae</tissue>
    </source>
</reference>
<proteinExistence type="predicted"/>
<evidence type="ECO:0000313" key="2">
    <source>
        <dbReference type="Proteomes" id="UP000821866"/>
    </source>
</evidence>
<keyword evidence="2" id="KW-1185">Reference proteome</keyword>
<name>A0A9J6CZY7_RHIMP</name>
<dbReference type="AlphaFoldDB" id="A0A9J6CZY7"/>
<evidence type="ECO:0008006" key="3">
    <source>
        <dbReference type="Google" id="ProtNLM"/>
    </source>
</evidence>
<organism evidence="1 2">
    <name type="scientific">Rhipicephalus microplus</name>
    <name type="common">Cattle tick</name>
    <name type="synonym">Boophilus microplus</name>
    <dbReference type="NCBI Taxonomy" id="6941"/>
    <lineage>
        <taxon>Eukaryota</taxon>
        <taxon>Metazoa</taxon>
        <taxon>Ecdysozoa</taxon>
        <taxon>Arthropoda</taxon>
        <taxon>Chelicerata</taxon>
        <taxon>Arachnida</taxon>
        <taxon>Acari</taxon>
        <taxon>Parasitiformes</taxon>
        <taxon>Ixodida</taxon>
        <taxon>Ixodoidea</taxon>
        <taxon>Ixodidae</taxon>
        <taxon>Rhipicephalinae</taxon>
        <taxon>Rhipicephalus</taxon>
        <taxon>Boophilus</taxon>
    </lineage>
</organism>
<protein>
    <recommendedName>
        <fullName evidence="3">CCHC-type domain-containing protein</fullName>
    </recommendedName>
</protein>
<comment type="caution">
    <text evidence="1">The sequence shown here is derived from an EMBL/GenBank/DDBJ whole genome shotgun (WGS) entry which is preliminary data.</text>
</comment>
<accession>A0A9J6CZY7</accession>
<dbReference type="EMBL" id="JABSTU010004120">
    <property type="protein sequence ID" value="KAH7964222.1"/>
    <property type="molecule type" value="Genomic_DNA"/>
</dbReference>